<dbReference type="NCBIfam" id="TIGR01494">
    <property type="entry name" value="ATPase_P-type"/>
    <property type="match status" value="2"/>
</dbReference>
<evidence type="ECO:0000259" key="12">
    <source>
        <dbReference type="PROSITE" id="PS50846"/>
    </source>
</evidence>
<feature type="transmembrane region" description="Helical" evidence="10">
    <location>
        <begin position="1127"/>
        <end position="1147"/>
    </location>
</feature>
<sequence>MASLRRATGSSIDGNGHGHNQADAVCTSSFIVSNMHCPTCVSAIKHDITENFPGSIRWVSPNIVTSVVTVEHDPAVIPKRMADVLEEAGYDVSGMTSTAAVSEGPAPQIEATAQCCNEDGALEPRPNPASALTSWLSGDRSRSEAARVHLLNCEQCRNSQAASPTRDTTHDQPNRPQPLSSSSSASPRPSPDQRPAPPAKSGNMSFVTVESDESNSPESWRATLAVGGMTCASCVNTIKDALEKKDWTSAVAVNLVSNSATVEFFGKEHADDIVESIEDMGYEAALDKVEPIREEKTETQERTVELALQGVYCKHCPARVVNSLAGFRRNLWIITEPTQARPIIKISYVPDAPGFTIRQILAAVEASDPALRASIHHPPSLEERSKVAQRKHQWQLLYRALGTLIVAIPTFIIGIVYMSLIPEDNPSKQYLMMPWTSGISRAQIALFVLSTPVYFFAADVFHRRAIKEIKTLWRKGSKVPVLRRFYRFGSMNTLMSLGTTIAYVSSVAQLIAAGVHKPAKVNDTDFYFDSVVFLTLFLLFGRWIEAYSKSKTGDAVSALGKLRPTEAVLVERDAAGKETDSVVKADLLDFGDTVRIRHGSSPPADGVIVKGESNFDESSLTGEARLIKKSAGEAVYAGTVNKGQPIVLQITGAAGTSMLDQIVNVVREGQTKRAPMEQIADVLTTYFVPVVTLIAILTWIIWMVLGLSGALPDDYLDVTSGGWVAFALQFAISVFVVACPCGLGLAAPTAIFVGGGLAAKYGILAKGGGEAFEKASRIDCVVFDKTGTLTEGGQPSITDFSYYPDSAREPEGKESMLAAVKAVEDGSSHPVAKAIASFCANQEIDSDVRIDDLHEIPGKGMKAKYHNGKQDFDILVGNEALMLEHHVQISNRVIELLHKWKGEAKSIALVATLQTTSQSASETPLEGQTNSESTSGEAATRWWVIAAALSISDPIRPEAPTIVRALQSRGTRVWMLSGDNEITARAVATRIGIPIDQVISGVLPTQKADKITYLQSTLKANNEKSEKRATVAMVGDGINDSPALTKADVGIAIGSGSDVAISSAEFVLVKSDLWSVVTLLELSQAVFRRVKVNFAWALVYNLVAVPVAAGVLYPVVSRGSHVKLDPVWASLAMALSSISVVMSSLALRSGIPGIGFRERTRETTL</sequence>
<dbReference type="InterPro" id="IPR059000">
    <property type="entry name" value="ATPase_P-type_domA"/>
</dbReference>
<feature type="region of interest" description="Disordered" evidence="11">
    <location>
        <begin position="157"/>
        <end position="218"/>
    </location>
</feature>
<comment type="caution">
    <text evidence="13">The sequence shown here is derived from an EMBL/GenBank/DDBJ whole genome shotgun (WGS) entry which is preliminary data.</text>
</comment>
<dbReference type="InterPro" id="IPR001757">
    <property type="entry name" value="P_typ_ATPase"/>
</dbReference>
<dbReference type="InterPro" id="IPR023299">
    <property type="entry name" value="ATPase_P-typ_cyto_dom_N"/>
</dbReference>
<dbReference type="SFLD" id="SFLDG00002">
    <property type="entry name" value="C1.7:_P-type_atpase_like"/>
    <property type="match status" value="1"/>
</dbReference>
<dbReference type="SUPFAM" id="SSF81653">
    <property type="entry name" value="Calcium ATPase, transduction domain A"/>
    <property type="match status" value="1"/>
</dbReference>
<dbReference type="Gene3D" id="3.30.70.100">
    <property type="match status" value="2"/>
</dbReference>
<dbReference type="PRINTS" id="PR00120">
    <property type="entry name" value="HATPASE"/>
</dbReference>
<name>A0ABR3XJD0_9PEZI</name>
<dbReference type="PANTHER" id="PTHR43520:SF32">
    <property type="entry name" value="COPPER RESISTANCE P-TYPE ATPASE (EUROFUNG)"/>
    <property type="match status" value="1"/>
</dbReference>
<dbReference type="InterPro" id="IPR023214">
    <property type="entry name" value="HAD_sf"/>
</dbReference>
<dbReference type="InterPro" id="IPR023298">
    <property type="entry name" value="ATPase_P-typ_TM_dom_sf"/>
</dbReference>
<comment type="similarity">
    <text evidence="2 10">Belongs to the cation transport ATPase (P-type) (TC 3.A.3) family. Type IB subfamily.</text>
</comment>
<dbReference type="SFLD" id="SFLDF00027">
    <property type="entry name" value="p-type_atpase"/>
    <property type="match status" value="1"/>
</dbReference>
<dbReference type="Gene3D" id="3.40.1110.10">
    <property type="entry name" value="Calcium-transporting ATPase, cytoplasmic domain N"/>
    <property type="match status" value="1"/>
</dbReference>
<protein>
    <recommendedName>
        <fullName evidence="12">HMA domain-containing protein</fullName>
    </recommendedName>
</protein>
<keyword evidence="7" id="KW-1278">Translocase</keyword>
<evidence type="ECO:0000256" key="3">
    <source>
        <dbReference type="ARBA" id="ARBA00022692"/>
    </source>
</evidence>
<accession>A0ABR3XJD0</accession>
<dbReference type="Gene3D" id="2.70.150.10">
    <property type="entry name" value="Calcium-transporting ATPase, cytoplasmic transduction domain A"/>
    <property type="match status" value="1"/>
</dbReference>
<keyword evidence="6 10" id="KW-0067">ATP-binding</keyword>
<feature type="domain" description="HMA" evidence="12">
    <location>
        <begin position="220"/>
        <end position="285"/>
    </location>
</feature>
<dbReference type="InterPro" id="IPR036412">
    <property type="entry name" value="HAD-like_sf"/>
</dbReference>
<evidence type="ECO:0000256" key="8">
    <source>
        <dbReference type="ARBA" id="ARBA00022989"/>
    </source>
</evidence>
<feature type="domain" description="HMA" evidence="12">
    <location>
        <begin position="26"/>
        <end position="93"/>
    </location>
</feature>
<evidence type="ECO:0000256" key="4">
    <source>
        <dbReference type="ARBA" id="ARBA00022723"/>
    </source>
</evidence>
<keyword evidence="14" id="KW-1185">Reference proteome</keyword>
<evidence type="ECO:0000256" key="6">
    <source>
        <dbReference type="ARBA" id="ARBA00022840"/>
    </source>
</evidence>
<feature type="transmembrane region" description="Helical" evidence="10">
    <location>
        <begin position="1094"/>
        <end position="1115"/>
    </location>
</feature>
<feature type="compositionally biased region" description="Low complexity" evidence="11">
    <location>
        <begin position="177"/>
        <end position="187"/>
    </location>
</feature>
<dbReference type="Pfam" id="PF00122">
    <property type="entry name" value="E1-E2_ATPase"/>
    <property type="match status" value="1"/>
</dbReference>
<dbReference type="InterPro" id="IPR044492">
    <property type="entry name" value="P_typ_ATPase_HD_dom"/>
</dbReference>
<evidence type="ECO:0000256" key="2">
    <source>
        <dbReference type="ARBA" id="ARBA00006024"/>
    </source>
</evidence>
<evidence type="ECO:0000256" key="9">
    <source>
        <dbReference type="ARBA" id="ARBA00023136"/>
    </source>
</evidence>
<dbReference type="SUPFAM" id="SSF56784">
    <property type="entry name" value="HAD-like"/>
    <property type="match status" value="1"/>
</dbReference>
<feature type="region of interest" description="Disordered" evidence="11">
    <location>
        <begin position="118"/>
        <end position="138"/>
    </location>
</feature>
<dbReference type="InterPro" id="IPR027256">
    <property type="entry name" value="P-typ_ATPase_IB"/>
</dbReference>
<feature type="transmembrane region" description="Helical" evidence="10">
    <location>
        <begin position="440"/>
        <end position="461"/>
    </location>
</feature>
<feature type="compositionally biased region" description="Polar residues" evidence="11">
    <location>
        <begin position="157"/>
        <end position="166"/>
    </location>
</feature>
<reference evidence="13 14" key="1">
    <citation type="journal article" date="2024" name="IMA Fungus">
        <title>IMA Genome - F19 : A genome assembly and annotation guide to empower mycologists, including annotated draft genome sequences of Ceratocystis pirilliformis, Diaporthe australafricana, Fusarium ophioides, Paecilomyces lecythidis, and Sporothrix stenoceras.</title>
        <authorList>
            <person name="Aylward J."/>
            <person name="Wilson A.M."/>
            <person name="Visagie C.M."/>
            <person name="Spraker J."/>
            <person name="Barnes I."/>
            <person name="Buitendag C."/>
            <person name="Ceriani C."/>
            <person name="Del Mar Angel L."/>
            <person name="du Plessis D."/>
            <person name="Fuchs T."/>
            <person name="Gasser K."/>
            <person name="Kramer D."/>
            <person name="Li W."/>
            <person name="Munsamy K."/>
            <person name="Piso A."/>
            <person name="Price J.L."/>
            <person name="Sonnekus B."/>
            <person name="Thomas C."/>
            <person name="van der Nest A."/>
            <person name="van Dijk A."/>
            <person name="van Heerden A."/>
            <person name="van Vuuren N."/>
            <person name="Yilmaz N."/>
            <person name="Duong T.A."/>
            <person name="van der Merwe N.A."/>
            <person name="Wingfield M.J."/>
            <person name="Wingfield B.D."/>
        </authorList>
    </citation>
    <scope>NUCLEOTIDE SEQUENCE [LARGE SCALE GENOMIC DNA]</scope>
    <source>
        <strain evidence="13 14">CMW 18300</strain>
    </source>
</reference>
<evidence type="ECO:0000313" key="13">
    <source>
        <dbReference type="EMBL" id="KAL1875870.1"/>
    </source>
</evidence>
<evidence type="ECO:0000256" key="11">
    <source>
        <dbReference type="SAM" id="MobiDB-lite"/>
    </source>
</evidence>
<dbReference type="PRINTS" id="PR00119">
    <property type="entry name" value="CATATPASE"/>
</dbReference>
<dbReference type="PANTHER" id="PTHR43520">
    <property type="entry name" value="ATP7, ISOFORM B"/>
    <property type="match status" value="1"/>
</dbReference>
<organism evidence="13 14">
    <name type="scientific">Diaporthe australafricana</name>
    <dbReference type="NCBI Taxonomy" id="127596"/>
    <lineage>
        <taxon>Eukaryota</taxon>
        <taxon>Fungi</taxon>
        <taxon>Dikarya</taxon>
        <taxon>Ascomycota</taxon>
        <taxon>Pezizomycotina</taxon>
        <taxon>Sordariomycetes</taxon>
        <taxon>Sordariomycetidae</taxon>
        <taxon>Diaporthales</taxon>
        <taxon>Diaporthaceae</taxon>
        <taxon>Diaporthe</taxon>
    </lineage>
</organism>
<dbReference type="EMBL" id="JAWRVE010000018">
    <property type="protein sequence ID" value="KAL1875870.1"/>
    <property type="molecule type" value="Genomic_DNA"/>
</dbReference>
<dbReference type="PROSITE" id="PS00154">
    <property type="entry name" value="ATPASE_E1_E2"/>
    <property type="match status" value="1"/>
</dbReference>
<evidence type="ECO:0000256" key="7">
    <source>
        <dbReference type="ARBA" id="ARBA00022967"/>
    </source>
</evidence>
<dbReference type="InterPro" id="IPR008250">
    <property type="entry name" value="ATPase_P-typ_transduc_dom_A_sf"/>
</dbReference>
<feature type="transmembrane region" description="Helical" evidence="10">
    <location>
        <begin position="725"/>
        <end position="753"/>
    </location>
</feature>
<dbReference type="Gene3D" id="3.40.50.1000">
    <property type="entry name" value="HAD superfamily/HAD-like"/>
    <property type="match status" value="1"/>
</dbReference>
<dbReference type="Pfam" id="PF00702">
    <property type="entry name" value="Hydrolase"/>
    <property type="match status" value="1"/>
</dbReference>
<dbReference type="SUPFAM" id="SSF81665">
    <property type="entry name" value="Calcium ATPase, transmembrane domain M"/>
    <property type="match status" value="1"/>
</dbReference>
<dbReference type="SUPFAM" id="SSF55008">
    <property type="entry name" value="HMA, heavy metal-associated domain"/>
    <property type="match status" value="2"/>
</dbReference>
<dbReference type="Pfam" id="PF00403">
    <property type="entry name" value="HMA"/>
    <property type="match status" value="2"/>
</dbReference>
<dbReference type="PROSITE" id="PS50846">
    <property type="entry name" value="HMA_2"/>
    <property type="match status" value="2"/>
</dbReference>
<keyword evidence="9 10" id="KW-0472">Membrane</keyword>
<keyword evidence="4 10" id="KW-0479">Metal-binding</keyword>
<feature type="transmembrane region" description="Helical" evidence="10">
    <location>
        <begin position="526"/>
        <end position="544"/>
    </location>
</feature>
<dbReference type="InterPro" id="IPR006121">
    <property type="entry name" value="HMA_dom"/>
</dbReference>
<dbReference type="InterPro" id="IPR017969">
    <property type="entry name" value="Heavy-metal-associated_CS"/>
</dbReference>
<dbReference type="PROSITE" id="PS01047">
    <property type="entry name" value="HMA_1"/>
    <property type="match status" value="1"/>
</dbReference>
<dbReference type="CDD" id="cd02094">
    <property type="entry name" value="P-type_ATPase_Cu-like"/>
    <property type="match status" value="1"/>
</dbReference>
<keyword evidence="5 10" id="KW-0547">Nucleotide-binding</keyword>
<gene>
    <name evidence="13" type="ORF">Daus18300_003061</name>
</gene>
<feature type="transmembrane region" description="Helical" evidence="10">
    <location>
        <begin position="682"/>
        <end position="705"/>
    </location>
</feature>
<dbReference type="InterPro" id="IPR036163">
    <property type="entry name" value="HMA_dom_sf"/>
</dbReference>
<evidence type="ECO:0000256" key="5">
    <source>
        <dbReference type="ARBA" id="ARBA00022741"/>
    </source>
</evidence>
<dbReference type="SFLD" id="SFLDS00003">
    <property type="entry name" value="Haloacid_Dehalogenase"/>
    <property type="match status" value="1"/>
</dbReference>
<feature type="transmembrane region" description="Helical" evidence="10">
    <location>
        <begin position="493"/>
        <end position="514"/>
    </location>
</feature>
<feature type="transmembrane region" description="Helical" evidence="10">
    <location>
        <begin position="396"/>
        <end position="420"/>
    </location>
</feature>
<dbReference type="NCBIfam" id="TIGR01525">
    <property type="entry name" value="ATPase-IB_hvy"/>
    <property type="match status" value="1"/>
</dbReference>
<dbReference type="CDD" id="cd00371">
    <property type="entry name" value="HMA"/>
    <property type="match status" value="2"/>
</dbReference>
<feature type="compositionally biased region" description="Pro residues" evidence="11">
    <location>
        <begin position="188"/>
        <end position="198"/>
    </location>
</feature>
<dbReference type="InterPro" id="IPR018303">
    <property type="entry name" value="ATPase_P-typ_P_site"/>
</dbReference>
<comment type="subcellular location">
    <subcellularLocation>
        <location evidence="1">Membrane</location>
        <topology evidence="1">Multi-pass membrane protein</topology>
    </subcellularLocation>
</comment>
<dbReference type="Proteomes" id="UP001583177">
    <property type="component" value="Unassembled WGS sequence"/>
</dbReference>
<keyword evidence="3 10" id="KW-0812">Transmembrane</keyword>
<evidence type="ECO:0000256" key="10">
    <source>
        <dbReference type="RuleBase" id="RU362081"/>
    </source>
</evidence>
<proteinExistence type="inferred from homology"/>
<evidence type="ECO:0000313" key="14">
    <source>
        <dbReference type="Proteomes" id="UP001583177"/>
    </source>
</evidence>
<keyword evidence="8 10" id="KW-1133">Transmembrane helix</keyword>
<evidence type="ECO:0000256" key="1">
    <source>
        <dbReference type="ARBA" id="ARBA00004141"/>
    </source>
</evidence>